<feature type="transmembrane region" description="Helical" evidence="1">
    <location>
        <begin position="12"/>
        <end position="31"/>
    </location>
</feature>
<dbReference type="InterPro" id="IPR049500">
    <property type="entry name" value="Peptidase_M50B-like"/>
</dbReference>
<sequence length="225" mass="23626">MAAPNVSRTTVAVVVVIAIALAVPRVTWRWFGLFTTLVHELGHAFPALATGRFVHGIRIRADHSGSASSSGSWLSSVVSGFAGYPAPALVGMALIRSVFAGYSTAAFAVSTVIVLLTLLFIRNLFGVLVVVATAATSAAFWLWGSTEMQVCALLVLAVVLLVGGVRGVVNVTSVYIGRREELESSDAYLLFRRTGLPSPVWLTGFAAVTGWAVWMSAASVLGSLS</sequence>
<reference evidence="2 3" key="1">
    <citation type="submission" date="2018-02" db="EMBL/GenBank/DDBJ databases">
        <title>Bacteriophage NCPPB3778 and a type I-E CRISPR drive the evolution of the US Biological Select Agent, Rathayibacter toxicus.</title>
        <authorList>
            <person name="Davis E.W.II."/>
            <person name="Tabima J.F."/>
            <person name="Weisberg A.J."/>
            <person name="Lopes L.D."/>
            <person name="Wiseman M.S."/>
            <person name="Wiseman M.S."/>
            <person name="Pupko T."/>
            <person name="Belcher M.S."/>
            <person name="Sechler A.J."/>
            <person name="Tancos M.A."/>
            <person name="Schroeder B.K."/>
            <person name="Murray T.D."/>
            <person name="Luster D.G."/>
            <person name="Schneider W.L."/>
            <person name="Rogers E."/>
            <person name="Andreote F.D."/>
            <person name="Grunwald N.J."/>
            <person name="Putnam M.L."/>
            <person name="Chang J.H."/>
        </authorList>
    </citation>
    <scope>NUCLEOTIDE SEQUENCE [LARGE SCALE GENOMIC DNA]</scope>
    <source>
        <strain evidence="2 3">AY1D6</strain>
    </source>
</reference>
<feature type="transmembrane region" description="Helical" evidence="1">
    <location>
        <begin position="127"/>
        <end position="143"/>
    </location>
</feature>
<keyword evidence="1" id="KW-0812">Transmembrane</keyword>
<protein>
    <recommendedName>
        <fullName evidence="4">M50 family peptidase</fullName>
    </recommendedName>
</protein>
<organism evidence="2 3">
    <name type="scientific">Rathayibacter rathayi</name>
    <name type="common">Corynebacterium rathayi</name>
    <dbReference type="NCBI Taxonomy" id="33887"/>
    <lineage>
        <taxon>Bacteria</taxon>
        <taxon>Bacillati</taxon>
        <taxon>Actinomycetota</taxon>
        <taxon>Actinomycetes</taxon>
        <taxon>Micrococcales</taxon>
        <taxon>Microbacteriaceae</taxon>
        <taxon>Rathayibacter</taxon>
    </lineage>
</organism>
<dbReference type="Proteomes" id="UP000239698">
    <property type="component" value="Unassembled WGS sequence"/>
</dbReference>
<evidence type="ECO:0000313" key="3">
    <source>
        <dbReference type="Proteomes" id="UP000239698"/>
    </source>
</evidence>
<keyword evidence="1" id="KW-0472">Membrane</keyword>
<dbReference type="Pfam" id="PF13398">
    <property type="entry name" value="Peptidase_M50B"/>
    <property type="match status" value="1"/>
</dbReference>
<evidence type="ECO:0000256" key="1">
    <source>
        <dbReference type="SAM" id="Phobius"/>
    </source>
</evidence>
<gene>
    <name evidence="2" type="ORF">C5C40_02835</name>
</gene>
<feature type="transmembrane region" description="Helical" evidence="1">
    <location>
        <begin position="200"/>
        <end position="224"/>
    </location>
</feature>
<feature type="transmembrane region" description="Helical" evidence="1">
    <location>
        <begin position="150"/>
        <end position="169"/>
    </location>
</feature>
<proteinExistence type="predicted"/>
<dbReference type="EMBL" id="PSVT01000003">
    <property type="protein sequence ID" value="PPH79333.1"/>
    <property type="molecule type" value="Genomic_DNA"/>
</dbReference>
<evidence type="ECO:0000313" key="2">
    <source>
        <dbReference type="EMBL" id="PPH79333.1"/>
    </source>
</evidence>
<evidence type="ECO:0008006" key="4">
    <source>
        <dbReference type="Google" id="ProtNLM"/>
    </source>
</evidence>
<accession>A0ABX5AH59</accession>
<keyword evidence="3" id="KW-1185">Reference proteome</keyword>
<name>A0ABX5AH59_RATRA</name>
<keyword evidence="1" id="KW-1133">Transmembrane helix</keyword>
<comment type="caution">
    <text evidence="2">The sequence shown here is derived from an EMBL/GenBank/DDBJ whole genome shotgun (WGS) entry which is preliminary data.</text>
</comment>
<feature type="transmembrane region" description="Helical" evidence="1">
    <location>
        <begin position="73"/>
        <end position="95"/>
    </location>
</feature>
<feature type="transmembrane region" description="Helical" evidence="1">
    <location>
        <begin position="102"/>
        <end position="121"/>
    </location>
</feature>